<feature type="coiled-coil region" evidence="2">
    <location>
        <begin position="125"/>
        <end position="155"/>
    </location>
</feature>
<gene>
    <name evidence="4" type="primary">LOC107065654</name>
</gene>
<name>A0ABM1I494_POLDO</name>
<evidence type="ECO:0000256" key="2">
    <source>
        <dbReference type="SAM" id="Coils"/>
    </source>
</evidence>
<dbReference type="GeneID" id="107065654"/>
<protein>
    <submittedName>
        <fullName evidence="4">CDK5 regulatory subunit-associated protein 3</fullName>
    </submittedName>
</protein>
<keyword evidence="3" id="KW-1185">Reference proteome</keyword>
<dbReference type="RefSeq" id="XP_015175031.1">
    <property type="nucleotide sequence ID" value="XM_015319545.1"/>
</dbReference>
<comment type="similarity">
    <text evidence="1">Belongs to the CDK5RAP3 family.</text>
</comment>
<dbReference type="PANTHER" id="PTHR14894:SF0">
    <property type="entry name" value="CDK5 REGULATORY SUBUNIT-ASSOCIATED PROTEIN 3"/>
    <property type="match status" value="1"/>
</dbReference>
<evidence type="ECO:0000313" key="3">
    <source>
        <dbReference type="Proteomes" id="UP000694924"/>
    </source>
</evidence>
<sequence>MNEQNIPIDINVSRLLEWLISRRHCKKDWYSKAVVIREKISDAIKDMPVRDDVACLLSTIDINYFDCLKLIEILKETEANTKNMFGRYGSQRMKDWQEIMSLYERDNIYLAEAAQMLMKFVKYDVPSLKKQIQKLQQTQDDLDKETEKYKKSERTAKAEFDALCKQLNIPGKNIRVELCETAKTELPKICSKIAEKAKSLDDVINFYEAYVQFTSGKEINEDSLKCLKHVIEKGNTMVTEYLQEDSSQQLTSSSDFDIVVVEDSNEKQTEEIYDIRIESDDSYMENIKCENSGIDIICLEDESVVDFPAPTILEHQTMIDFMNDLFELEAFLKMRKYEFQENKEDLMAFSNIQEISEIVQLSNLQSVQSMLHKIQSIISDMSDSKYQHLYSIRNLPSYADTLTLSLQQKLAVVERMLKYQETSVQKKKEAQERIINLQPVLNHAVQRMKELQTEIEQDISKKYQNRVVHIRGGPIL</sequence>
<accession>A0ABM1I494</accession>
<organism evidence="3 4">
    <name type="scientific">Polistes dominula</name>
    <name type="common">European paper wasp</name>
    <name type="synonym">Vespa dominula</name>
    <dbReference type="NCBI Taxonomy" id="743375"/>
    <lineage>
        <taxon>Eukaryota</taxon>
        <taxon>Metazoa</taxon>
        <taxon>Ecdysozoa</taxon>
        <taxon>Arthropoda</taxon>
        <taxon>Hexapoda</taxon>
        <taxon>Insecta</taxon>
        <taxon>Pterygota</taxon>
        <taxon>Neoptera</taxon>
        <taxon>Endopterygota</taxon>
        <taxon>Hymenoptera</taxon>
        <taxon>Apocrita</taxon>
        <taxon>Aculeata</taxon>
        <taxon>Vespoidea</taxon>
        <taxon>Vespidae</taxon>
        <taxon>Polistinae</taxon>
        <taxon>Polistini</taxon>
        <taxon>Polistes</taxon>
    </lineage>
</organism>
<reference evidence="4" key="1">
    <citation type="submission" date="2025-08" db="UniProtKB">
        <authorList>
            <consortium name="RefSeq"/>
        </authorList>
    </citation>
    <scope>IDENTIFICATION</scope>
    <source>
        <tissue evidence="4">Whole body</tissue>
    </source>
</reference>
<proteinExistence type="inferred from homology"/>
<keyword evidence="2" id="KW-0175">Coiled coil</keyword>
<evidence type="ECO:0000313" key="4">
    <source>
        <dbReference type="RefSeq" id="XP_015175031.1"/>
    </source>
</evidence>
<dbReference type="PANTHER" id="PTHR14894">
    <property type="entry name" value="CDK5 REGULATORY SUBUNIT-ASSOCIATED PROTEIN 3"/>
    <property type="match status" value="1"/>
</dbReference>
<dbReference type="Pfam" id="PF05600">
    <property type="entry name" value="CDK5RAP3"/>
    <property type="match status" value="1"/>
</dbReference>
<dbReference type="Proteomes" id="UP000694924">
    <property type="component" value="Unplaced"/>
</dbReference>
<evidence type="ECO:0000256" key="1">
    <source>
        <dbReference type="ARBA" id="ARBA00007478"/>
    </source>
</evidence>
<dbReference type="InterPro" id="IPR008491">
    <property type="entry name" value="CDK5RAP3"/>
</dbReference>